<organism evidence="1 2">
    <name type="scientific">Metabacillus sediminis</name>
    <dbReference type="NCBI Taxonomy" id="3117746"/>
    <lineage>
        <taxon>Bacteria</taxon>
        <taxon>Bacillati</taxon>
        <taxon>Bacillota</taxon>
        <taxon>Bacilli</taxon>
        <taxon>Bacillales</taxon>
        <taxon>Bacillaceae</taxon>
        <taxon>Metabacillus</taxon>
    </lineage>
</organism>
<reference evidence="1 2" key="1">
    <citation type="submission" date="2024-02" db="EMBL/GenBank/DDBJ databases">
        <title>Seven novel Bacillus-like species.</title>
        <authorList>
            <person name="Liu G."/>
        </authorList>
    </citation>
    <scope>NUCLEOTIDE SEQUENCE [LARGE SCALE GENOMIC DNA]</scope>
    <source>
        <strain evidence="1 2">FJAT-52054</strain>
    </source>
</reference>
<dbReference type="EMBL" id="CP147407">
    <property type="protein sequence ID" value="WXB97281.1"/>
    <property type="molecule type" value="Genomic_DNA"/>
</dbReference>
<gene>
    <name evidence="1" type="ORF">WCV65_01880</name>
</gene>
<dbReference type="Proteomes" id="UP001377337">
    <property type="component" value="Chromosome"/>
</dbReference>
<evidence type="ECO:0000313" key="2">
    <source>
        <dbReference type="Proteomes" id="UP001377337"/>
    </source>
</evidence>
<evidence type="ECO:0000313" key="1">
    <source>
        <dbReference type="EMBL" id="WXB97281.1"/>
    </source>
</evidence>
<protein>
    <submittedName>
        <fullName evidence="1">Uncharacterized protein</fullName>
    </submittedName>
</protein>
<accession>A0ABZ2NHW5</accession>
<dbReference type="RefSeq" id="WP_338779565.1">
    <property type="nucleotide sequence ID" value="NZ_CP147407.1"/>
</dbReference>
<keyword evidence="2" id="KW-1185">Reference proteome</keyword>
<sequence length="109" mass="12294">MGIKLRNHINYDINNWITEEEAEKIFIAAGYVKVDQFEGVDYIPVSPKDIKKNDGPDLDAIHINKSGGKLELNFELKSNTQNTMNINSDFKILINNAEALYSMDFEGAA</sequence>
<proteinExistence type="predicted"/>
<name>A0ABZ2NHW5_9BACI</name>